<keyword evidence="1" id="KW-0862">Zinc</keyword>
<dbReference type="Gene3D" id="1.50.10.20">
    <property type="match status" value="1"/>
</dbReference>
<gene>
    <name evidence="3" type="ORF">CDO52_26065</name>
</gene>
<evidence type="ECO:0000256" key="1">
    <source>
        <dbReference type="PIRSR" id="PIRSR607822-1"/>
    </source>
</evidence>
<dbReference type="EMBL" id="CP022753">
    <property type="protein sequence ID" value="ASU85805.1"/>
    <property type="molecule type" value="Genomic_DNA"/>
</dbReference>
<feature type="binding site" evidence="1">
    <location>
        <position position="270"/>
    </location>
    <ligand>
        <name>Zn(2+)</name>
        <dbReference type="ChEBI" id="CHEBI:29105"/>
    </ligand>
</feature>
<dbReference type="GO" id="GO:0031179">
    <property type="term" value="P:peptide modification"/>
    <property type="evidence" value="ECO:0007669"/>
    <property type="project" value="InterPro"/>
</dbReference>
<accession>A0A223SCJ0</accession>
<reference evidence="3 4" key="1">
    <citation type="submission" date="2017-08" db="EMBL/GenBank/DDBJ databases">
        <title>The complete genome sequence of Nocardiopsis gilva YIM 90087.</title>
        <authorList>
            <person name="Yin M."/>
            <person name="Tang S."/>
        </authorList>
    </citation>
    <scope>NUCLEOTIDE SEQUENCE [LARGE SCALE GENOMIC DNA]</scope>
    <source>
        <strain evidence="3 4">YIM 90087</strain>
    </source>
</reference>
<evidence type="ECO:0000256" key="2">
    <source>
        <dbReference type="SAM" id="MobiDB-lite"/>
    </source>
</evidence>
<dbReference type="Proteomes" id="UP000215005">
    <property type="component" value="Chromosome"/>
</dbReference>
<feature type="binding site" evidence="1">
    <location>
        <position position="320"/>
    </location>
    <ligand>
        <name>Zn(2+)</name>
        <dbReference type="ChEBI" id="CHEBI:29105"/>
    </ligand>
</feature>
<name>A0A223SCJ0_9ACTN</name>
<organism evidence="3 4">
    <name type="scientific">Nocardiopsis gilva YIM 90087</name>
    <dbReference type="NCBI Taxonomy" id="1235441"/>
    <lineage>
        <taxon>Bacteria</taxon>
        <taxon>Bacillati</taxon>
        <taxon>Actinomycetota</taxon>
        <taxon>Actinomycetes</taxon>
        <taxon>Streptosporangiales</taxon>
        <taxon>Nocardiopsidaceae</taxon>
        <taxon>Nocardiopsis</taxon>
    </lineage>
</organism>
<protein>
    <submittedName>
        <fullName evidence="3">Lanthionine synthetase</fullName>
    </submittedName>
</protein>
<dbReference type="PRINTS" id="PR01950">
    <property type="entry name" value="LANCSUPER"/>
</dbReference>
<feature type="binding site" evidence="1">
    <location>
        <position position="319"/>
    </location>
    <ligand>
        <name>Zn(2+)</name>
        <dbReference type="ChEBI" id="CHEBI:29105"/>
    </ligand>
</feature>
<sequence length="397" mass="42709">MLDRLVQRLSAPHPPNAPGEGQSLAQGAAGTALLHIERAHTRQGTWDQAHRWITAATTGQVSAADTTGLFLGAPAIAFMLHAAAAGTSRYADALSTVDHHVSALAHRRVHNAMSRIHSGALATFGEYDVFYGLTGIGAYLLHRDPSSSALQRVLDYLVALTRPVMANGQTRPGWWVAHDPHRRTSPHFPGGHGNLGVAHGITGPLLLLSQALRRGVTVDGHQEAITTISAHLDHWQQNTDPGPWWPEHLTAHDLATGTTHQPGPTRPSWCYGTPGIARAGQLAALAIGDTHRQRFFECALDRCLSDPVQVERLTDASLCHGWAGLYQTVWRMARDATFPTLADHLPRLAAQLLRHADPTNVTAPGLLEGQAGAALPLITSVEDREPVSGWDACLLID</sequence>
<dbReference type="SUPFAM" id="SSF158745">
    <property type="entry name" value="LanC-like"/>
    <property type="match status" value="1"/>
</dbReference>
<dbReference type="GO" id="GO:0046872">
    <property type="term" value="F:metal ion binding"/>
    <property type="evidence" value="ECO:0007669"/>
    <property type="project" value="UniProtKB-KW"/>
</dbReference>
<proteinExistence type="predicted"/>
<dbReference type="InterPro" id="IPR033889">
    <property type="entry name" value="LanC"/>
</dbReference>
<dbReference type="SMART" id="SM01260">
    <property type="entry name" value="LANC_like"/>
    <property type="match status" value="1"/>
</dbReference>
<dbReference type="PRINTS" id="PR01955">
    <property type="entry name" value="LANCFRANKIA"/>
</dbReference>
<dbReference type="Pfam" id="PF05147">
    <property type="entry name" value="LANC_like"/>
    <property type="match status" value="1"/>
</dbReference>
<evidence type="ECO:0000313" key="4">
    <source>
        <dbReference type="Proteomes" id="UP000215005"/>
    </source>
</evidence>
<dbReference type="AlphaFoldDB" id="A0A223SCJ0"/>
<dbReference type="KEGG" id="ngv:CDO52_26065"/>
<keyword evidence="4" id="KW-1185">Reference proteome</keyword>
<dbReference type="CDD" id="cd04793">
    <property type="entry name" value="LanC"/>
    <property type="match status" value="1"/>
</dbReference>
<evidence type="ECO:0000313" key="3">
    <source>
        <dbReference type="EMBL" id="ASU85805.1"/>
    </source>
</evidence>
<feature type="region of interest" description="Disordered" evidence="2">
    <location>
        <begin position="1"/>
        <end position="25"/>
    </location>
</feature>
<keyword evidence="1" id="KW-0479">Metal-binding</keyword>
<dbReference type="InterPro" id="IPR007822">
    <property type="entry name" value="LANC-like"/>
</dbReference>